<feature type="domain" description="Endonuclease/exonuclease/phosphatase" evidence="6">
    <location>
        <begin position="711"/>
        <end position="1005"/>
    </location>
</feature>
<dbReference type="NCBIfam" id="NF033681">
    <property type="entry name" value="ExeM_NucH_DNase"/>
    <property type="match status" value="1"/>
</dbReference>
<organism evidence="8 9">
    <name type="scientific">Nocardioides szechwanensis</name>
    <dbReference type="NCBI Taxonomy" id="1005944"/>
    <lineage>
        <taxon>Bacteria</taxon>
        <taxon>Bacillati</taxon>
        <taxon>Actinomycetota</taxon>
        <taxon>Actinomycetes</taxon>
        <taxon>Propionibacteriales</taxon>
        <taxon>Nocardioidaceae</taxon>
        <taxon>Nocardioides</taxon>
    </lineage>
</organism>
<dbReference type="Gene3D" id="3.60.21.10">
    <property type="match status" value="1"/>
</dbReference>
<dbReference type="SUPFAM" id="SSF56219">
    <property type="entry name" value="DNase I-like"/>
    <property type="match status" value="1"/>
</dbReference>
<dbReference type="Pfam" id="PF00149">
    <property type="entry name" value="Metallophos"/>
    <property type="match status" value="1"/>
</dbReference>
<evidence type="ECO:0000256" key="3">
    <source>
        <dbReference type="SAM" id="SignalP"/>
    </source>
</evidence>
<dbReference type="EMBL" id="FNIC01000006">
    <property type="protein sequence ID" value="SDO14158.1"/>
    <property type="molecule type" value="Genomic_DNA"/>
</dbReference>
<dbReference type="CDD" id="cd10283">
    <property type="entry name" value="MnuA_DNase1-like"/>
    <property type="match status" value="1"/>
</dbReference>
<proteinExistence type="predicted"/>
<reference evidence="8 9" key="1">
    <citation type="submission" date="2016-10" db="EMBL/GenBank/DDBJ databases">
        <authorList>
            <person name="de Groot N.N."/>
        </authorList>
    </citation>
    <scope>NUCLEOTIDE SEQUENCE [LARGE SCALE GENOMIC DNA]</scope>
    <source>
        <strain evidence="8 9">CGMCC 1.11147</strain>
    </source>
</reference>
<accession>A0A1H0H4T4</accession>
<dbReference type="GO" id="GO:0009166">
    <property type="term" value="P:nucleotide catabolic process"/>
    <property type="evidence" value="ECO:0007669"/>
    <property type="project" value="InterPro"/>
</dbReference>
<name>A0A1H0H4T4_9ACTN</name>
<dbReference type="InterPro" id="IPR004843">
    <property type="entry name" value="Calcineurin-like_PHP"/>
</dbReference>
<dbReference type="InterPro" id="IPR032109">
    <property type="entry name" value="Big_3_5"/>
</dbReference>
<feature type="chain" id="PRO_5011575273" evidence="3">
    <location>
        <begin position="41"/>
        <end position="2147"/>
    </location>
</feature>
<dbReference type="STRING" id="1005944.SAMN05192576_3461"/>
<evidence type="ECO:0000259" key="5">
    <source>
        <dbReference type="Pfam" id="PF02872"/>
    </source>
</evidence>
<keyword evidence="9" id="KW-1185">Reference proteome</keyword>
<evidence type="ECO:0000259" key="6">
    <source>
        <dbReference type="Pfam" id="PF03372"/>
    </source>
</evidence>
<protein>
    <submittedName>
        <fullName evidence="8">5'-nucleotidase</fullName>
    </submittedName>
</protein>
<feature type="compositionally biased region" description="Low complexity" evidence="2">
    <location>
        <begin position="314"/>
        <end position="328"/>
    </location>
</feature>
<dbReference type="GO" id="GO:0030288">
    <property type="term" value="C:outer membrane-bounded periplasmic space"/>
    <property type="evidence" value="ECO:0007669"/>
    <property type="project" value="TreeGrafter"/>
</dbReference>
<dbReference type="InterPro" id="IPR047971">
    <property type="entry name" value="ExeM-like"/>
</dbReference>
<dbReference type="Proteomes" id="UP000199004">
    <property type="component" value="Unassembled WGS sequence"/>
</dbReference>
<dbReference type="Pfam" id="PF03372">
    <property type="entry name" value="Exo_endo_phos"/>
    <property type="match status" value="1"/>
</dbReference>
<dbReference type="RefSeq" id="WP_218126872.1">
    <property type="nucleotide sequence ID" value="NZ_FNIC01000006.1"/>
</dbReference>
<feature type="domain" description="Calcineurin-like phosphoesterase" evidence="4">
    <location>
        <begin position="1028"/>
        <end position="1262"/>
    </location>
</feature>
<dbReference type="InterPro" id="IPR029052">
    <property type="entry name" value="Metallo-depent_PP-like"/>
</dbReference>
<dbReference type="InterPro" id="IPR013783">
    <property type="entry name" value="Ig-like_fold"/>
</dbReference>
<feature type="signal peptide" evidence="3">
    <location>
        <begin position="1"/>
        <end position="40"/>
    </location>
</feature>
<feature type="domain" description="5'-Nucleotidase C-terminal" evidence="5">
    <location>
        <begin position="1368"/>
        <end position="1518"/>
    </location>
</feature>
<evidence type="ECO:0000256" key="1">
    <source>
        <dbReference type="ARBA" id="ARBA00022729"/>
    </source>
</evidence>
<dbReference type="InterPro" id="IPR008334">
    <property type="entry name" value="5'-Nucleotdase_C"/>
</dbReference>
<sequence>MSVLSFATRGGASRRPAVAAALLGLVTAPLALGFSAPAQASVSTKISSFPYTQNWSTLTPTSTWADFPGVEGFNPGTSISASNASNSTDVGTLTAEGTLTSNLVMSTGTTAPNTVSTGGVLAFPNIPDKTVALSATGTITTPLLVFHLDTTGRDSLAVAYDIQDLDSGTDNQPTRVALQYRVGTSGAYTNVPAAYVADATVVSNSTVVSTAVSAVLPAAVDNQSDVYLRVITIDNASGSNEHIGIDNISITEAGPQPLSATDPADLTVDEGAPIPTITLGAAGGTAPYSWEFTGLPAGITETSDGVLEGTPTEAGDSTVTATVTDSTTPSAGTASVEFTITVEGLAPAFTIAEIQGAGGSSTMPGDRVRTTGVVIGSYPGGSGLEGFYLQTPGADTTPGASDGIFVYTASRATPAVGSSVQVTGLVEESFGLTRLVTSRASQLLTVADLGEVVPLDQLPGADCAEGECLTGSALADAREDHESELFLPTAPFTVTDAYDGSVGNSSSMFGEFSLAANSVEPLYVPLERARPGSARAADIAEYNAAHRVALDDGSNTNYSSSTGLGYPWLTPTNTVRAGAAVSFVRPVVFDFRFGLWRLQPEQPIPAGNDGSDWVEFEQDRPAAPDDVLGADGDLKIATFNMLNYFNTTGEQWAGSDGNGVTVAPRRCTFYSDRASNRITNNDCVQDAVDPLTGLDVDLPGPRGAATQVSFERQEDKILAAINTLDADIMSLEEIENSIKLYDPAISPGIPADADRDDAIRRLVQELNAAWLAGHVGETNRWAYVPSPRPEAQPTKTEQDAIRSGFIYDPNTVEAVGRSRILTNAPAMRNAREPLAQAFKPLGGGRADRFGVIVNHFKSKGGPTAPATVNGDNVDTGDGAGSYNGDRKRQAAALVAFADQFAADQGIGPMFLTGDFNAYSMEDPVQVIKDAGYDDLHASNGETSYFFGGLAGSLDHVFANEEAHAMVTGQTVWPINANETVFYEYSRFNSNVTNLYNTSPFRSSDHNPEIVGIEVGDLTPDPDLDVVQVLATNDFHGRLLATEGGPEAGAASLAGAVKQLRVENPDTVFAAAGDLVGGSTFESLIQNDKPTIDALNEAGLEVSAAGNHEFDQGYDDLVNRIMADYDATENPQGGAAWQYIAGNVRLRDTLEPALDETWYSELGDGRTVGFVGAVTEDLPALVAAGGIEEIVVQDIVASVNRDAETLRSAGGCGEVDGCDLVVMLVHEGAASTSYDAVTDGSTFADIVAGASADIDAIVSGHTHLAYNHKVPVQEWLTEGRAVTARPVVSAGQYGAKLNRLEFQFLPGTETLVDIRQTIVNLNDYEADPNTQAIVTSAVNFAAAQGNVPLGDIEGPFQRARRTDPDNGNASVENRGGESTLGNLVAEIQRWKTDAAIGFMNPGGLRADLLGSLTSPRVVNYRQAADVQPFANTLVTMDLTGAQIKTILEQQWQRDADGNIPSRPFLRLGTSDGFTFTYDPNREEGDRITGMQLDGSELDAGESYRVATTSFLASGTGDNFWGFSEATAKQDTGKTDLQAVVDYLAEFAPHAEDVLPVDYRQHAVGVAFAGGAPSAEYEPGDPLVFTLSSLAMTGPGDVQDTQVEVFLDETSLGVFGAIDNTSQTLPFDEAGKLTVNTVIPSGAQDGPAMITVVGLTTGTEVEVPVELSDGLPNTNVFADPLVMTYGQPSSLEVTLDQEAATGTVTLYTDSLVTLATAPVSNGSASIPLSAGILPVGIHGLRLVYSGDGGYSGDEAPVTIVVNKATPTITASPDPAFININTQTSDIHVTVSGTGVSPGGTVTAMVDGNVLDTETLSGGAATLTVGPFTTVGPKTVTITYAGDPTTASGTTTTQVTATEVVVDPEEPVVTTTTATASPMVYGTAGQVQVNVQSTEPTSGSVQLTEGSTVIGSSNVAADGTATIAIAGTALSVGTHGLTVAYLGDTANVPSQGSVTMTVSKAGSATQAAVSPAEVVVRQGRASVSASVSADGYTPTGSVQIRINGEVVATRSLTSGSVFALLAPFESVGPHNVSVVYLGDANTEGSQAGAGTVRVVKATPQMTVTRSPNKVRVNRTEVRLRVAVEADGQVVTGRVRVSFGDRTWSEMLSGERAVIVLPEFRTRGEKTVTVEYLGSALAEEVTKRVTFKVVR</sequence>
<gene>
    <name evidence="8" type="ORF">SAMN05192576_3461</name>
</gene>
<dbReference type="Pfam" id="PF16640">
    <property type="entry name" value="Big_3_5"/>
    <property type="match status" value="2"/>
</dbReference>
<dbReference type="Gene3D" id="3.60.10.10">
    <property type="entry name" value="Endonuclease/exonuclease/phosphatase"/>
    <property type="match status" value="1"/>
</dbReference>
<dbReference type="PROSITE" id="PS51318">
    <property type="entry name" value="TAT"/>
    <property type="match status" value="1"/>
</dbReference>
<evidence type="ECO:0000313" key="8">
    <source>
        <dbReference type="EMBL" id="SDO14158.1"/>
    </source>
</evidence>
<dbReference type="InterPro" id="IPR006311">
    <property type="entry name" value="TAT_signal"/>
</dbReference>
<feature type="domain" description="Bacterial Ig-like" evidence="7">
    <location>
        <begin position="1677"/>
        <end position="1760"/>
    </location>
</feature>
<dbReference type="Gene3D" id="2.60.40.10">
    <property type="entry name" value="Immunoglobulins"/>
    <property type="match status" value="5"/>
</dbReference>
<dbReference type="PRINTS" id="PR01607">
    <property type="entry name" value="APYRASEFAMLY"/>
</dbReference>
<keyword evidence="1 3" id="KW-0732">Signal</keyword>
<dbReference type="Gene3D" id="3.90.780.10">
    <property type="entry name" value="5'-Nucleotidase, C-terminal domain"/>
    <property type="match status" value="1"/>
</dbReference>
<dbReference type="GO" id="GO:0005975">
    <property type="term" value="P:carbohydrate metabolic process"/>
    <property type="evidence" value="ECO:0007669"/>
    <property type="project" value="UniProtKB-ARBA"/>
</dbReference>
<dbReference type="InterPro" id="IPR036907">
    <property type="entry name" value="5'-Nucleotdase_C_sf"/>
</dbReference>
<dbReference type="InterPro" id="IPR006179">
    <property type="entry name" value="5_nucleotidase/apyrase"/>
</dbReference>
<dbReference type="GO" id="GO:0008768">
    <property type="term" value="F:UDP-sugar diphosphatase activity"/>
    <property type="evidence" value="ECO:0007669"/>
    <property type="project" value="TreeGrafter"/>
</dbReference>
<dbReference type="Pfam" id="PF02872">
    <property type="entry name" value="5_nucleotid_C"/>
    <property type="match status" value="1"/>
</dbReference>
<feature type="region of interest" description="Disordered" evidence="2">
    <location>
        <begin position="311"/>
        <end position="330"/>
    </location>
</feature>
<dbReference type="CDD" id="cd04486">
    <property type="entry name" value="YhcR_OBF_like"/>
    <property type="match status" value="1"/>
</dbReference>
<dbReference type="PANTHER" id="PTHR11575">
    <property type="entry name" value="5'-NUCLEOTIDASE-RELATED"/>
    <property type="match status" value="1"/>
</dbReference>
<evidence type="ECO:0000259" key="7">
    <source>
        <dbReference type="Pfam" id="PF16640"/>
    </source>
</evidence>
<dbReference type="InterPro" id="IPR036691">
    <property type="entry name" value="Endo/exonu/phosph_ase_sf"/>
</dbReference>
<dbReference type="InterPro" id="IPR005135">
    <property type="entry name" value="Endo/exonuclease/phosphatase"/>
</dbReference>
<dbReference type="PANTHER" id="PTHR11575:SF24">
    <property type="entry name" value="5'-NUCLEOTIDASE"/>
    <property type="match status" value="1"/>
</dbReference>
<dbReference type="SUPFAM" id="SSF55816">
    <property type="entry name" value="5'-nucleotidase (syn. UDP-sugar hydrolase), C-terminal domain"/>
    <property type="match status" value="1"/>
</dbReference>
<feature type="domain" description="Bacterial Ig-like" evidence="7">
    <location>
        <begin position="1870"/>
        <end position="1956"/>
    </location>
</feature>
<dbReference type="GO" id="GO:0008253">
    <property type="term" value="F:5'-nucleotidase activity"/>
    <property type="evidence" value="ECO:0007669"/>
    <property type="project" value="TreeGrafter"/>
</dbReference>
<evidence type="ECO:0000259" key="4">
    <source>
        <dbReference type="Pfam" id="PF00149"/>
    </source>
</evidence>
<evidence type="ECO:0000256" key="2">
    <source>
        <dbReference type="SAM" id="MobiDB-lite"/>
    </source>
</evidence>
<dbReference type="SUPFAM" id="SSF56300">
    <property type="entry name" value="Metallo-dependent phosphatases"/>
    <property type="match status" value="1"/>
</dbReference>
<evidence type="ECO:0000313" key="9">
    <source>
        <dbReference type="Proteomes" id="UP000199004"/>
    </source>
</evidence>